<dbReference type="OrthoDB" id="9766971at2"/>
<dbReference type="PANTHER" id="PTHR43630">
    <property type="entry name" value="POLY-BETA-1,6-N-ACETYL-D-GLUCOSAMINE SYNTHASE"/>
    <property type="match status" value="1"/>
</dbReference>
<protein>
    <submittedName>
        <fullName evidence="5">Cellulose synthase/poly-beta-1,6-N-acetylglucosamine synthase-like glycosyltransferase</fullName>
    </submittedName>
</protein>
<name>A0A4R2ICQ7_9GAMM</name>
<dbReference type="Proteomes" id="UP000294862">
    <property type="component" value="Unassembled WGS sequence"/>
</dbReference>
<sequence length="380" mass="42526">MKWTFVLSLLALGWTYLGYPLAMLARALYRPRRVQPAEWEPDVEIVIVAHNAAGELAAKLRNIAALDYPPDKLRFHVASDGSEDHTPTVLREFGDPRLVPYVFPVRRGKSACLGDIVPRLEADVVLFADARQRIEPGALRALLRVLSDPRVGAVGGELAFERSYSDYGDGVDFYWRYETFIRGNEAQSGSVVGVSGALYAARRALLPRIPEGLILDDLWIPLQIARDGSRILFSSEARAWDRPSKDAAIESLRKRRTLAGNFQLIAREPSLLLPWAHPLGWRLWGHKWLRLFAPWFMLAAFVSNLALVAESPKWTLLALAQVAFYGLAFAAMRKPELLRIAPVRVITTFVRMNGYAVLGLHDFLTGRAAAAWSVTRRGDT</sequence>
<dbReference type="PANTHER" id="PTHR43630:SF1">
    <property type="entry name" value="POLY-BETA-1,6-N-ACETYL-D-GLUCOSAMINE SYNTHASE"/>
    <property type="match status" value="1"/>
</dbReference>
<dbReference type="Pfam" id="PF13641">
    <property type="entry name" value="Glyco_tranf_2_3"/>
    <property type="match status" value="1"/>
</dbReference>
<dbReference type="SUPFAM" id="SSF53448">
    <property type="entry name" value="Nucleotide-diphospho-sugar transferases"/>
    <property type="match status" value="1"/>
</dbReference>
<keyword evidence="4" id="KW-0812">Transmembrane</keyword>
<comment type="caution">
    <text evidence="5">The sequence shown here is derived from an EMBL/GenBank/DDBJ whole genome shotgun (WGS) entry which is preliminary data.</text>
</comment>
<keyword evidence="4" id="KW-1133">Transmembrane helix</keyword>
<evidence type="ECO:0000313" key="5">
    <source>
        <dbReference type="EMBL" id="TCO41298.1"/>
    </source>
</evidence>
<gene>
    <name evidence="5" type="ORF">EV148_103218</name>
</gene>
<dbReference type="GO" id="GO:0016757">
    <property type="term" value="F:glycosyltransferase activity"/>
    <property type="evidence" value="ECO:0007669"/>
    <property type="project" value="UniProtKB-KW"/>
</dbReference>
<dbReference type="EMBL" id="SLWQ01000003">
    <property type="protein sequence ID" value="TCO41298.1"/>
    <property type="molecule type" value="Genomic_DNA"/>
</dbReference>
<proteinExistence type="inferred from homology"/>
<accession>A0A4R2ICQ7</accession>
<keyword evidence="6" id="KW-1185">Reference proteome</keyword>
<reference evidence="5 6" key="1">
    <citation type="journal article" date="2015" name="Stand. Genomic Sci.">
        <title>Genomic Encyclopedia of Bacterial and Archaeal Type Strains, Phase III: the genomes of soil and plant-associated and newly described type strains.</title>
        <authorList>
            <person name="Whitman W.B."/>
            <person name="Woyke T."/>
            <person name="Klenk H.P."/>
            <person name="Zhou Y."/>
            <person name="Lilburn T.G."/>
            <person name="Beck B.J."/>
            <person name="De Vos P."/>
            <person name="Vandamme P."/>
            <person name="Eisen J.A."/>
            <person name="Garrity G."/>
            <person name="Hugenholtz P."/>
            <person name="Kyrpides N.C."/>
        </authorList>
    </citation>
    <scope>NUCLEOTIDE SEQUENCE [LARGE SCALE GENOMIC DNA]</scope>
    <source>
        <strain evidence="5 6">A3</strain>
    </source>
</reference>
<keyword evidence="2" id="KW-0328">Glycosyltransferase</keyword>
<feature type="transmembrane region" description="Helical" evidence="4">
    <location>
        <begin position="6"/>
        <end position="29"/>
    </location>
</feature>
<dbReference type="AlphaFoldDB" id="A0A4R2ICQ7"/>
<dbReference type="InterPro" id="IPR029044">
    <property type="entry name" value="Nucleotide-diphossugar_trans"/>
</dbReference>
<evidence type="ECO:0000256" key="4">
    <source>
        <dbReference type="SAM" id="Phobius"/>
    </source>
</evidence>
<dbReference type="Gene3D" id="3.90.550.10">
    <property type="entry name" value="Spore Coat Polysaccharide Biosynthesis Protein SpsA, Chain A"/>
    <property type="match status" value="1"/>
</dbReference>
<evidence type="ECO:0000256" key="3">
    <source>
        <dbReference type="ARBA" id="ARBA00022679"/>
    </source>
</evidence>
<comment type="similarity">
    <text evidence="1">Belongs to the glycosyltransferase 2 family.</text>
</comment>
<keyword evidence="4" id="KW-0472">Membrane</keyword>
<evidence type="ECO:0000256" key="2">
    <source>
        <dbReference type="ARBA" id="ARBA00022676"/>
    </source>
</evidence>
<evidence type="ECO:0000313" key="6">
    <source>
        <dbReference type="Proteomes" id="UP000294862"/>
    </source>
</evidence>
<dbReference type="RefSeq" id="WP_158287378.1">
    <property type="nucleotide sequence ID" value="NZ_JACGXM010000004.1"/>
</dbReference>
<organism evidence="5 6">
    <name type="scientific">Dokdonella fugitiva</name>
    <dbReference type="NCBI Taxonomy" id="328517"/>
    <lineage>
        <taxon>Bacteria</taxon>
        <taxon>Pseudomonadati</taxon>
        <taxon>Pseudomonadota</taxon>
        <taxon>Gammaproteobacteria</taxon>
        <taxon>Lysobacterales</taxon>
        <taxon>Rhodanobacteraceae</taxon>
        <taxon>Dokdonella</taxon>
    </lineage>
</organism>
<keyword evidence="3 5" id="KW-0808">Transferase</keyword>
<evidence type="ECO:0000256" key="1">
    <source>
        <dbReference type="ARBA" id="ARBA00006739"/>
    </source>
</evidence>